<keyword evidence="1" id="KW-0812">Transmembrane</keyword>
<dbReference type="EMBL" id="RHIB01000002">
    <property type="protein sequence ID" value="RNA67895.1"/>
    <property type="molecule type" value="Genomic_DNA"/>
</dbReference>
<evidence type="ECO:0000256" key="1">
    <source>
        <dbReference type="SAM" id="Phobius"/>
    </source>
</evidence>
<feature type="transmembrane region" description="Helical" evidence="1">
    <location>
        <begin position="9"/>
        <end position="28"/>
    </location>
</feature>
<evidence type="ECO:0000313" key="3">
    <source>
        <dbReference type="Proteomes" id="UP000278746"/>
    </source>
</evidence>
<comment type="caution">
    <text evidence="2">The sequence shown here is derived from an EMBL/GenBank/DDBJ whole genome shotgun (WGS) entry which is preliminary data.</text>
</comment>
<evidence type="ECO:0000313" key="2">
    <source>
        <dbReference type="EMBL" id="RNA67895.1"/>
    </source>
</evidence>
<proteinExistence type="predicted"/>
<dbReference type="OrthoDB" id="2967686at2"/>
<gene>
    <name evidence="2" type="ORF">EBO34_14435</name>
</gene>
<reference evidence="2 3" key="1">
    <citation type="submission" date="2018-10" db="EMBL/GenBank/DDBJ databases">
        <title>Bacillus Keqinensis sp. nov., a moderately halophilic bacterium isolated from a saline-alkaline lake.</title>
        <authorList>
            <person name="Wang H."/>
        </authorList>
    </citation>
    <scope>NUCLEOTIDE SEQUENCE [LARGE SCALE GENOMIC DNA]</scope>
    <source>
        <strain evidence="2 3">KQ-3</strain>
    </source>
</reference>
<feature type="transmembrane region" description="Helical" evidence="1">
    <location>
        <begin position="34"/>
        <end position="53"/>
    </location>
</feature>
<dbReference type="AlphaFoldDB" id="A0A3M7TQZ3"/>
<organism evidence="2 3">
    <name type="scientific">Alteribacter keqinensis</name>
    <dbReference type="NCBI Taxonomy" id="2483800"/>
    <lineage>
        <taxon>Bacteria</taxon>
        <taxon>Bacillati</taxon>
        <taxon>Bacillota</taxon>
        <taxon>Bacilli</taxon>
        <taxon>Bacillales</taxon>
        <taxon>Bacillaceae</taxon>
        <taxon>Alteribacter</taxon>
    </lineage>
</organism>
<accession>A0A3M7TQZ3</accession>
<protein>
    <submittedName>
        <fullName evidence="2">Uncharacterized protein</fullName>
    </submittedName>
</protein>
<name>A0A3M7TQZ3_9BACI</name>
<dbReference type="RefSeq" id="WP_122899749.1">
    <property type="nucleotide sequence ID" value="NZ_RHIB01000002.1"/>
</dbReference>
<keyword evidence="1" id="KW-0472">Membrane</keyword>
<keyword evidence="1" id="KW-1133">Transmembrane helix</keyword>
<sequence>MAGPFTDKYVRYVLSWLLFGLFGFTYLLQFSWSLAFGSVLVAGVLTFGIDYVCRQIVKMKTNRLVDEMPQCMVDAFRHGKDKRGYLVLTENYLLFVPVLGKVRTVLNASQIVRRDVDGLTAEFTAKLRHQYRRFTFSILTKQKFKEAFEEATNPSLPYKGKMLKKKGS</sequence>
<dbReference type="Proteomes" id="UP000278746">
    <property type="component" value="Unassembled WGS sequence"/>
</dbReference>
<keyword evidence="3" id="KW-1185">Reference proteome</keyword>